<dbReference type="OrthoDB" id="200954at2759"/>
<evidence type="ECO:0000256" key="4">
    <source>
        <dbReference type="ARBA" id="ARBA00022989"/>
    </source>
</evidence>
<evidence type="ECO:0000313" key="8">
    <source>
        <dbReference type="Proteomes" id="UP000054324"/>
    </source>
</evidence>
<dbReference type="Pfam" id="PF02535">
    <property type="entry name" value="Zip"/>
    <property type="match status" value="1"/>
</dbReference>
<evidence type="ECO:0008006" key="9">
    <source>
        <dbReference type="Google" id="ProtNLM"/>
    </source>
</evidence>
<evidence type="ECO:0000256" key="3">
    <source>
        <dbReference type="ARBA" id="ARBA00022692"/>
    </source>
</evidence>
<feature type="transmembrane region" description="Helical" evidence="6">
    <location>
        <begin position="124"/>
        <end position="145"/>
    </location>
</feature>
<dbReference type="EMBL" id="KL596902">
    <property type="protein sequence ID" value="KER22371.1"/>
    <property type="molecule type" value="Genomic_DNA"/>
</dbReference>
<evidence type="ECO:0000256" key="1">
    <source>
        <dbReference type="ARBA" id="ARBA00004141"/>
    </source>
</evidence>
<evidence type="ECO:0000256" key="5">
    <source>
        <dbReference type="ARBA" id="ARBA00023136"/>
    </source>
</evidence>
<feature type="transmembrane region" description="Helical" evidence="6">
    <location>
        <begin position="423"/>
        <end position="440"/>
    </location>
</feature>
<dbReference type="GO" id="GO:0071578">
    <property type="term" value="P:zinc ion import across plasma membrane"/>
    <property type="evidence" value="ECO:0007669"/>
    <property type="project" value="TreeGrafter"/>
</dbReference>
<dbReference type="PANTHER" id="PTHR12191:SF37">
    <property type="entry name" value="ZINC TRANSPORTER FOI"/>
    <property type="match status" value="1"/>
</dbReference>
<sequence length="491" mass="53439">MRRKRIREPSKVVELAASLFLIYQQVRIACGPESITTPGTKDASARTIPFSPMPNLRTLLCPIIWTSFLIHSYLSSWFLVVAETGTARNVQLETSSMPFPATKLADLNGSHNLTTESQSSNHPALLYGILATTVVNAAALVGFVFAPFNKCPGYSLLISFMVATAVGSLFSAAILVLIPEAFQLMTTTNDGQRSTHWYILRSVSVCIGAALFFILEFLLRLLRTTLEYHSRDPRVLRRVSTRKRQSSLPIPYDGPTMSDQGDVALDTASPVLNVNGFNNSDMQVLAARKSADLAGLSSSRQDSVVVCEGLDDDSTPIHCCTKNLCHRLATLDPIVWMIVLGDGVHNFMDGVSMGAGFATEMRLGLSVSLAVLCEELPHELGDIAVLLRSGLSVPMAILFNFSSACSAYLGFFVGFYLGDMPNATVYIFAITGGFFLYISLADMLPELRKSEDQCMEQGQAVLPIFLIHFFGMVFGFGCVTAITLAGEHIAI</sequence>
<keyword evidence="5 6" id="KW-0472">Membrane</keyword>
<reference evidence="7 8" key="1">
    <citation type="submission" date="2013-11" db="EMBL/GenBank/DDBJ databases">
        <title>Opisthorchis viverrini - life in the bile duct.</title>
        <authorList>
            <person name="Young N.D."/>
            <person name="Nagarajan N."/>
            <person name="Lin S.J."/>
            <person name="Korhonen P.K."/>
            <person name="Jex A.R."/>
            <person name="Hall R.S."/>
            <person name="Safavi-Hemami H."/>
            <person name="Kaewkong W."/>
            <person name="Bertrand D."/>
            <person name="Gao S."/>
            <person name="Seet Q."/>
            <person name="Wongkham S."/>
            <person name="Teh B.T."/>
            <person name="Wongkham C."/>
            <person name="Intapan P.M."/>
            <person name="Maleewong W."/>
            <person name="Yang X."/>
            <person name="Hu M."/>
            <person name="Wang Z."/>
            <person name="Hofmann A."/>
            <person name="Sternberg P.W."/>
            <person name="Tan P."/>
            <person name="Wang J."/>
            <person name="Gasser R.B."/>
        </authorList>
    </citation>
    <scope>NUCLEOTIDE SEQUENCE [LARGE SCALE GENOMIC DNA]</scope>
</reference>
<dbReference type="InterPro" id="IPR050799">
    <property type="entry name" value="ZIP_Transporter"/>
</dbReference>
<proteinExistence type="inferred from homology"/>
<dbReference type="InterPro" id="IPR003689">
    <property type="entry name" value="ZIP"/>
</dbReference>
<feature type="transmembrane region" description="Helical" evidence="6">
    <location>
        <begin position="157"/>
        <end position="178"/>
    </location>
</feature>
<dbReference type="RefSeq" id="XP_009173881.1">
    <property type="nucleotide sequence ID" value="XM_009175617.1"/>
</dbReference>
<dbReference type="KEGG" id="ovi:T265_14872"/>
<dbReference type="CTD" id="20329038"/>
<dbReference type="GO" id="GO:0030003">
    <property type="term" value="P:intracellular monoatomic cation homeostasis"/>
    <property type="evidence" value="ECO:0007669"/>
    <property type="project" value="TreeGrafter"/>
</dbReference>
<accession>A0A074Z5G3</accession>
<comment type="subcellular location">
    <subcellularLocation>
        <location evidence="1">Membrane</location>
        <topology evidence="1">Multi-pass membrane protein</topology>
    </subcellularLocation>
</comment>
<dbReference type="GO" id="GO:0005886">
    <property type="term" value="C:plasma membrane"/>
    <property type="evidence" value="ECO:0007669"/>
    <property type="project" value="TreeGrafter"/>
</dbReference>
<feature type="transmembrane region" description="Helical" evidence="6">
    <location>
        <begin position="397"/>
        <end position="417"/>
    </location>
</feature>
<gene>
    <name evidence="7" type="ORF">T265_14872</name>
</gene>
<name>A0A074Z5G3_OPIVI</name>
<dbReference type="GO" id="GO:0140410">
    <property type="term" value="F:monoatomic cation:bicarbonate symporter activity"/>
    <property type="evidence" value="ECO:0007669"/>
    <property type="project" value="TreeGrafter"/>
</dbReference>
<dbReference type="GeneID" id="20329038"/>
<comment type="similarity">
    <text evidence="2">Belongs to the ZIP transporter (TC 2.A.5) family.</text>
</comment>
<keyword evidence="4 6" id="KW-1133">Transmembrane helix</keyword>
<feature type="transmembrane region" description="Helical" evidence="6">
    <location>
        <begin position="461"/>
        <end position="485"/>
    </location>
</feature>
<dbReference type="GO" id="GO:0005385">
    <property type="term" value="F:zinc ion transmembrane transporter activity"/>
    <property type="evidence" value="ECO:0007669"/>
    <property type="project" value="TreeGrafter"/>
</dbReference>
<dbReference type="Proteomes" id="UP000054324">
    <property type="component" value="Unassembled WGS sequence"/>
</dbReference>
<evidence type="ECO:0000256" key="2">
    <source>
        <dbReference type="ARBA" id="ARBA00006939"/>
    </source>
</evidence>
<dbReference type="AlphaFoldDB" id="A0A074Z5G3"/>
<dbReference type="STRING" id="6198.A0A074Z5G3"/>
<keyword evidence="3 6" id="KW-0812">Transmembrane</keyword>
<keyword evidence="8" id="KW-1185">Reference proteome</keyword>
<dbReference type="PANTHER" id="PTHR12191">
    <property type="entry name" value="SOLUTE CARRIER FAMILY 39"/>
    <property type="match status" value="1"/>
</dbReference>
<organism evidence="7 8">
    <name type="scientific">Opisthorchis viverrini</name>
    <name type="common">Southeast Asian liver fluke</name>
    <dbReference type="NCBI Taxonomy" id="6198"/>
    <lineage>
        <taxon>Eukaryota</taxon>
        <taxon>Metazoa</taxon>
        <taxon>Spiralia</taxon>
        <taxon>Lophotrochozoa</taxon>
        <taxon>Platyhelminthes</taxon>
        <taxon>Trematoda</taxon>
        <taxon>Digenea</taxon>
        <taxon>Opisthorchiida</taxon>
        <taxon>Opisthorchiata</taxon>
        <taxon>Opisthorchiidae</taxon>
        <taxon>Opisthorchis</taxon>
    </lineage>
</organism>
<evidence type="ECO:0000256" key="6">
    <source>
        <dbReference type="SAM" id="Phobius"/>
    </source>
</evidence>
<evidence type="ECO:0000313" key="7">
    <source>
        <dbReference type="EMBL" id="KER22371.1"/>
    </source>
</evidence>
<feature type="transmembrane region" description="Helical" evidence="6">
    <location>
        <begin position="198"/>
        <end position="219"/>
    </location>
</feature>
<protein>
    <recommendedName>
        <fullName evidence="9">Metal cation transporter, ZIP family</fullName>
    </recommendedName>
</protein>